<dbReference type="SUPFAM" id="SSF53756">
    <property type="entry name" value="UDP-Glycosyltransferase/glycogen phosphorylase"/>
    <property type="match status" value="1"/>
</dbReference>
<dbReference type="AlphaFoldDB" id="A0A1B8ZTT9"/>
<dbReference type="InterPro" id="IPR003331">
    <property type="entry name" value="UDP_GlcNAc_Epimerase_2_dom"/>
</dbReference>
<dbReference type="Proteomes" id="UP000093432">
    <property type="component" value="Unassembled WGS sequence"/>
</dbReference>
<sequence>MKKIIAIIGARPQFIKHFPFEKAAEDKINLITIHTGQHYDENMSTIFFDQLNMKKPQYILQNGGGNHGEQTGKMMIDIEKIILDEKPDGVVVYGDTNSTLAGALVAVKLHIPVFHIEAGLRSFNKEMPEEVNRILTDHISSKLFVTSDVAVENLSQEGLSKDAVMVGDIMKDLVNLVIAENKIGDKKSDFGYYYVTIHRPYNTDNLERLTKIFKALNSLPEKVIIALHPRTRKMVQDFGIKTEDFSNLIIIEPQSYFDNLNYLYYSKGLITDSGGMQKEAYWLQKRCVTVRTETEWTETVALGGNTLMFDDLSDLGTELCKFPADWNGTLYGDGNAAGKIVNEIVKF</sequence>
<proteinExistence type="inferred from homology"/>
<dbReference type="NCBIfam" id="TIGR00236">
    <property type="entry name" value="wecB"/>
    <property type="match status" value="1"/>
</dbReference>
<evidence type="ECO:0000313" key="4">
    <source>
        <dbReference type="Proteomes" id="UP000093432"/>
    </source>
</evidence>
<dbReference type="Gene3D" id="3.40.50.2000">
    <property type="entry name" value="Glycogen Phosphorylase B"/>
    <property type="match status" value="2"/>
</dbReference>
<feature type="domain" description="UDP-N-acetylglucosamine 2-epimerase" evidence="2">
    <location>
        <begin position="25"/>
        <end position="344"/>
    </location>
</feature>
<reference evidence="4" key="1">
    <citation type="submission" date="2016-07" db="EMBL/GenBank/DDBJ databases">
        <authorList>
            <person name="Florea S."/>
            <person name="Webb J.S."/>
            <person name="Jaromczyk J."/>
            <person name="Schardl C.L."/>
        </authorList>
    </citation>
    <scope>NUCLEOTIDE SEQUENCE [LARGE SCALE GENOMIC DNA]</scope>
    <source>
        <strain evidence="4">CC-VM-7</strain>
    </source>
</reference>
<dbReference type="PANTHER" id="PTHR43174">
    <property type="entry name" value="UDP-N-ACETYLGLUCOSAMINE 2-EPIMERASE"/>
    <property type="match status" value="1"/>
</dbReference>
<comment type="similarity">
    <text evidence="1">Belongs to the UDP-N-acetylglucosamine 2-epimerase family.</text>
</comment>
<keyword evidence="1" id="KW-0413">Isomerase</keyword>
<dbReference type="GO" id="GO:0016853">
    <property type="term" value="F:isomerase activity"/>
    <property type="evidence" value="ECO:0007669"/>
    <property type="project" value="UniProtKB-KW"/>
</dbReference>
<gene>
    <name evidence="3" type="ORF">BBI00_11965</name>
</gene>
<dbReference type="CDD" id="cd03786">
    <property type="entry name" value="GTB_UDP-GlcNAc_2-Epimerase"/>
    <property type="match status" value="1"/>
</dbReference>
<accession>A0A1B8ZTT9</accession>
<organism evidence="3 4">
    <name type="scientific">Chryseobacterium arthrosphaerae</name>
    <dbReference type="NCBI Taxonomy" id="651561"/>
    <lineage>
        <taxon>Bacteria</taxon>
        <taxon>Pseudomonadati</taxon>
        <taxon>Bacteroidota</taxon>
        <taxon>Flavobacteriia</taxon>
        <taxon>Flavobacteriales</taxon>
        <taxon>Weeksellaceae</taxon>
        <taxon>Chryseobacterium group</taxon>
        <taxon>Chryseobacterium</taxon>
    </lineage>
</organism>
<dbReference type="RefSeq" id="WP_065398985.1">
    <property type="nucleotide sequence ID" value="NZ_JAKYXH010000002.1"/>
</dbReference>
<dbReference type="STRING" id="651561.BBI00_11965"/>
<dbReference type="EMBL" id="MAYG01000001">
    <property type="protein sequence ID" value="OCA75005.1"/>
    <property type="molecule type" value="Genomic_DNA"/>
</dbReference>
<name>A0A1B8ZTT9_9FLAO</name>
<dbReference type="OrthoDB" id="9803238at2"/>
<evidence type="ECO:0000259" key="2">
    <source>
        <dbReference type="Pfam" id="PF02350"/>
    </source>
</evidence>
<dbReference type="PANTHER" id="PTHR43174:SF1">
    <property type="entry name" value="UDP-N-ACETYLGLUCOSAMINE 2-EPIMERASE"/>
    <property type="match status" value="1"/>
</dbReference>
<evidence type="ECO:0000313" key="3">
    <source>
        <dbReference type="EMBL" id="OCA75005.1"/>
    </source>
</evidence>
<dbReference type="Pfam" id="PF02350">
    <property type="entry name" value="Epimerase_2"/>
    <property type="match status" value="1"/>
</dbReference>
<dbReference type="InterPro" id="IPR029767">
    <property type="entry name" value="WecB-like"/>
</dbReference>
<comment type="caution">
    <text evidence="3">The sequence shown here is derived from an EMBL/GenBank/DDBJ whole genome shotgun (WGS) entry which is preliminary data.</text>
</comment>
<protein>
    <submittedName>
        <fullName evidence="3">UDP-N-acetylglucosamine 2-epimerase</fullName>
    </submittedName>
</protein>
<evidence type="ECO:0000256" key="1">
    <source>
        <dbReference type="RuleBase" id="RU003513"/>
    </source>
</evidence>